<evidence type="ECO:0000313" key="8">
    <source>
        <dbReference type="EMBL" id="MYC93491.1"/>
    </source>
</evidence>
<dbReference type="PIRSF" id="PIRSF005719">
    <property type="entry name" value="SMC"/>
    <property type="match status" value="1"/>
</dbReference>
<keyword evidence="2 6" id="KW-0547">Nucleotide-binding</keyword>
<evidence type="ECO:0000256" key="2">
    <source>
        <dbReference type="ARBA" id="ARBA00022741"/>
    </source>
</evidence>
<feature type="coiled-coil region" evidence="6">
    <location>
        <begin position="884"/>
        <end position="932"/>
    </location>
</feature>
<dbReference type="Gene3D" id="3.40.50.300">
    <property type="entry name" value="P-loop containing nucleotide triphosphate hydrolases"/>
    <property type="match status" value="2"/>
</dbReference>
<gene>
    <name evidence="6 8" type="primary">smc</name>
    <name evidence="8" type="ORF">F4X14_00845</name>
</gene>
<evidence type="ECO:0000256" key="4">
    <source>
        <dbReference type="ARBA" id="ARBA00023054"/>
    </source>
</evidence>
<comment type="caution">
    <text evidence="8">The sequence shown here is derived from an EMBL/GenBank/DDBJ whole genome shotgun (WGS) entry which is preliminary data.</text>
</comment>
<dbReference type="GO" id="GO:0005737">
    <property type="term" value="C:cytoplasm"/>
    <property type="evidence" value="ECO:0007669"/>
    <property type="project" value="UniProtKB-SubCell"/>
</dbReference>
<reference evidence="8" key="1">
    <citation type="submission" date="2019-09" db="EMBL/GenBank/DDBJ databases">
        <title>Characterisation of the sponge microbiome using genome-centric metagenomics.</title>
        <authorList>
            <person name="Engelberts J.P."/>
            <person name="Robbins S.J."/>
            <person name="De Goeij J.M."/>
            <person name="Aranda M."/>
            <person name="Bell S.C."/>
            <person name="Webster N.S."/>
        </authorList>
    </citation>
    <scope>NUCLEOTIDE SEQUENCE</scope>
    <source>
        <strain evidence="8">SB0661_bin_32</strain>
    </source>
</reference>
<evidence type="ECO:0000256" key="6">
    <source>
        <dbReference type="HAMAP-Rule" id="MF_01894"/>
    </source>
</evidence>
<comment type="similarity">
    <text evidence="6">Belongs to the SMC family.</text>
</comment>
<dbReference type="SUPFAM" id="SSF75553">
    <property type="entry name" value="Smc hinge domain"/>
    <property type="match status" value="1"/>
</dbReference>
<dbReference type="NCBIfam" id="TIGR02168">
    <property type="entry name" value="SMC_prok_B"/>
    <property type="match status" value="1"/>
</dbReference>
<dbReference type="SUPFAM" id="SSF57997">
    <property type="entry name" value="Tropomyosin"/>
    <property type="match status" value="1"/>
</dbReference>
<feature type="binding site" evidence="6">
    <location>
        <begin position="33"/>
        <end position="40"/>
    </location>
    <ligand>
        <name>ATP</name>
        <dbReference type="ChEBI" id="CHEBI:30616"/>
    </ligand>
</feature>
<dbReference type="GO" id="GO:0003677">
    <property type="term" value="F:DNA binding"/>
    <property type="evidence" value="ECO:0007669"/>
    <property type="project" value="UniProtKB-UniRule"/>
</dbReference>
<dbReference type="GO" id="GO:0006260">
    <property type="term" value="P:DNA replication"/>
    <property type="evidence" value="ECO:0007669"/>
    <property type="project" value="UniProtKB-UniRule"/>
</dbReference>
<dbReference type="Gene3D" id="3.30.70.1620">
    <property type="match status" value="1"/>
</dbReference>
<dbReference type="InterPro" id="IPR027417">
    <property type="entry name" value="P-loop_NTPase"/>
</dbReference>
<dbReference type="Gene3D" id="1.20.1060.20">
    <property type="match status" value="1"/>
</dbReference>
<feature type="coiled-coil region" evidence="6">
    <location>
        <begin position="719"/>
        <end position="753"/>
    </location>
</feature>
<evidence type="ECO:0000256" key="1">
    <source>
        <dbReference type="ARBA" id="ARBA00022490"/>
    </source>
</evidence>
<dbReference type="GO" id="GO:0007062">
    <property type="term" value="P:sister chromatid cohesion"/>
    <property type="evidence" value="ECO:0007669"/>
    <property type="project" value="InterPro"/>
</dbReference>
<comment type="domain">
    <text evidence="6">Contains large globular domains required for ATP hydrolysis at each terminus and a third globular domain forming a flexible hinge near the middle of the molecule. These domains are separated by coiled-coil structures.</text>
</comment>
<dbReference type="Pfam" id="PF02463">
    <property type="entry name" value="SMC_N"/>
    <property type="match status" value="1"/>
</dbReference>
<keyword evidence="1 6" id="KW-0963">Cytoplasm</keyword>
<dbReference type="Pfam" id="PF06470">
    <property type="entry name" value="SMC_hinge"/>
    <property type="match status" value="1"/>
</dbReference>
<dbReference type="InterPro" id="IPR010935">
    <property type="entry name" value="SMC_hinge"/>
</dbReference>
<keyword evidence="5 6" id="KW-0238">DNA-binding</keyword>
<dbReference type="InterPro" id="IPR003395">
    <property type="entry name" value="RecF/RecN/SMC_N"/>
</dbReference>
<dbReference type="InterPro" id="IPR024704">
    <property type="entry name" value="SMC"/>
</dbReference>
<protein>
    <recommendedName>
        <fullName evidence="6">Chromosome partition protein Smc</fullName>
    </recommendedName>
</protein>
<feature type="domain" description="SMC hinge" evidence="7">
    <location>
        <begin position="524"/>
        <end position="638"/>
    </location>
</feature>
<feature type="coiled-coil region" evidence="6">
    <location>
        <begin position="1026"/>
        <end position="1067"/>
    </location>
</feature>
<feature type="coiled-coil region" evidence="6">
    <location>
        <begin position="305"/>
        <end position="493"/>
    </location>
</feature>
<comment type="function">
    <text evidence="6">Required for chromosome condensation and partitioning.</text>
</comment>
<proteinExistence type="inferred from homology"/>
<evidence type="ECO:0000256" key="3">
    <source>
        <dbReference type="ARBA" id="ARBA00022840"/>
    </source>
</evidence>
<keyword evidence="3 6" id="KW-0067">ATP-binding</keyword>
<accession>A0A6B1D161</accession>
<dbReference type="EMBL" id="VXMH01000006">
    <property type="protein sequence ID" value="MYC93491.1"/>
    <property type="molecule type" value="Genomic_DNA"/>
</dbReference>
<dbReference type="AlphaFoldDB" id="A0A6B1D161"/>
<dbReference type="SUPFAM" id="SSF52540">
    <property type="entry name" value="P-loop containing nucleoside triphosphate hydrolases"/>
    <property type="match status" value="1"/>
</dbReference>
<dbReference type="GO" id="GO:0005524">
    <property type="term" value="F:ATP binding"/>
    <property type="evidence" value="ECO:0007669"/>
    <property type="project" value="UniProtKB-UniRule"/>
</dbReference>
<dbReference type="PANTHER" id="PTHR43977">
    <property type="entry name" value="STRUCTURAL MAINTENANCE OF CHROMOSOMES PROTEIN 3"/>
    <property type="match status" value="1"/>
</dbReference>
<dbReference type="GO" id="GO:0005694">
    <property type="term" value="C:chromosome"/>
    <property type="evidence" value="ECO:0007669"/>
    <property type="project" value="InterPro"/>
</dbReference>
<evidence type="ECO:0000256" key="5">
    <source>
        <dbReference type="ARBA" id="ARBA00023125"/>
    </source>
</evidence>
<keyword evidence="4 6" id="KW-0175">Coiled coil</keyword>
<organism evidence="8">
    <name type="scientific">Caldilineaceae bacterium SB0661_bin_32</name>
    <dbReference type="NCBI Taxonomy" id="2605255"/>
    <lineage>
        <taxon>Bacteria</taxon>
        <taxon>Bacillati</taxon>
        <taxon>Chloroflexota</taxon>
        <taxon>Caldilineae</taxon>
        <taxon>Caldilineales</taxon>
        <taxon>Caldilineaceae</taxon>
    </lineage>
</organism>
<dbReference type="HAMAP" id="MF_01894">
    <property type="entry name" value="Smc_prok"/>
    <property type="match status" value="1"/>
</dbReference>
<dbReference type="SMART" id="SM00968">
    <property type="entry name" value="SMC_hinge"/>
    <property type="match status" value="1"/>
</dbReference>
<name>A0A6B1D161_9CHLR</name>
<evidence type="ECO:0000259" key="7">
    <source>
        <dbReference type="SMART" id="SM00968"/>
    </source>
</evidence>
<dbReference type="GO" id="GO:0016887">
    <property type="term" value="F:ATP hydrolysis activity"/>
    <property type="evidence" value="ECO:0007669"/>
    <property type="project" value="InterPro"/>
</dbReference>
<dbReference type="InterPro" id="IPR036277">
    <property type="entry name" value="SMC_hinge_sf"/>
</dbReference>
<dbReference type="Gene3D" id="1.10.287.1490">
    <property type="match status" value="1"/>
</dbReference>
<comment type="subunit">
    <text evidence="6">Homodimer.</text>
</comment>
<dbReference type="GO" id="GO:0007059">
    <property type="term" value="P:chromosome segregation"/>
    <property type="evidence" value="ECO:0007669"/>
    <property type="project" value="UniProtKB-UniRule"/>
</dbReference>
<dbReference type="InterPro" id="IPR011890">
    <property type="entry name" value="SMC_prok"/>
</dbReference>
<sequence>MLRIKSVTLKGFKTFAQQTEFTFGSGVTAIVGPNGCGKSNVADAIRWCLGEQSFGLLRSKRTVDVIFSGSDRKARQGMAAVSIVLDNEAGELSIDFSEVEITRRAYRDGDNEYLINGQKVRLQEITQLLGPSGLGRRAYAVIGQGLIDRVLSLRPEERRALFEEAAGITGYQQKRHAALRRLGATQLNLDRVRDVLTELSPRLASLKRQADRALERLQIETDLKELLQVWYGFQWHRTLSDLTQARQKAEHDRISTQSRRDRLDEVRAGLDDLRLRQTRLRAEQGERNQISEARHRRTAEVIRRLAVSQERLRQVAARRDDLEAERRRLHAEKEAVQQRLEELRVELELVQGRRDSCQQTVDRLQSQLAQREKERNAAQERWREAAAAARKAESQVAELRSRLEQLDERRAALNGRLAQYEDDIRQRSEAAKEAAADLTALEAENAESTSEVDRVHAEMHALSSSIEAGTVALRTVEEEGNRDQRELERLQTRLDLLRPVRGEGTVYASAVRSILQASEQGRLQGILGTVASRVQVPAQLERAIEVALGAALQNVIAETWRDARGAIDYLTSEGAGRATFLPLDRLRSGGPIPAPSSNGILGNAASSVQFDSEVSPAIHHLLQRVWIANDLEAARHALDLHSDHSRNGRRPNDLASNYVALPTVVTLGGEIIRPGGAVTGGNDGRRQRRSVLAWEREARELPAELGRAKSKARLAEEKMRATRLEVEGQTRRRADLERQRQRLLRDVQRRQAALERARLHAARSEQEAAWHLRGLDQTSSELAALDTNEAQVRAALKEAAVTLADARERASLTERAAQTGPDGMLLRLADLRAEAAAAQENLNNRRALEADQRRSLIRIDSQLRSLSDRQTELVEEADGLRCDISRASAEERELDAERDTHQRKVAELDSDLRQLDRELARAEEEERAGQQLVLQTESDWNASRLALQRTEDRLQSLRREIRQDFGLADMEEAAGLAYQPPLPLQALVAQLPVVQELPAGLKDDVRETRARVRRLSNVNPEAPREYEEAASRFRFLQTQADDLERAARDLQQVISELDNRMEGELRRTFDAVSTEFDSFFRLLLQGGTAQISMTEPADILNTGVEIYARLPGKRTQSLDLLSGGERSLTACALVFAILRVSPTPFCVLDEVDATLDEANVDRLRTAMDLLRERTQFIVITHNRRTLEIANSIFGITMGDDGVSRVISLRLEKGELPSHLPANSETV</sequence>
<comment type="subcellular location">
    <subcellularLocation>
        <location evidence="6">Cytoplasm</location>
    </subcellularLocation>
</comment>
<dbReference type="GO" id="GO:0030261">
    <property type="term" value="P:chromosome condensation"/>
    <property type="evidence" value="ECO:0007669"/>
    <property type="project" value="InterPro"/>
</dbReference>